<reference evidence="1 2" key="1">
    <citation type="submission" date="2018-10" db="EMBL/GenBank/DDBJ databases">
        <title>Genomic Encyclopedia of Archaeal and Bacterial Type Strains, Phase II (KMG-II): from individual species to whole genera.</title>
        <authorList>
            <person name="Goeker M."/>
        </authorList>
    </citation>
    <scope>NUCLEOTIDE SEQUENCE [LARGE SCALE GENOMIC DNA]</scope>
    <source>
        <strain evidence="1 2">DSM 23424</strain>
    </source>
</reference>
<dbReference type="RefSeq" id="WP_147437220.1">
    <property type="nucleotide sequence ID" value="NZ_REFC01000011.1"/>
</dbReference>
<dbReference type="Pfam" id="PF19765">
    <property type="entry name" value="DUF6252"/>
    <property type="match status" value="1"/>
</dbReference>
<dbReference type="OrthoDB" id="1448607at2"/>
<accession>A0A3L9Z7W5</accession>
<dbReference type="EMBL" id="REFC01000011">
    <property type="protein sequence ID" value="RMA66375.1"/>
    <property type="molecule type" value="Genomic_DNA"/>
</dbReference>
<gene>
    <name evidence="1" type="ORF">BXY75_0797</name>
</gene>
<proteinExistence type="predicted"/>
<organism evidence="1 2">
    <name type="scientific">Ulvibacter antarcticus</name>
    <dbReference type="NCBI Taxonomy" id="442714"/>
    <lineage>
        <taxon>Bacteria</taxon>
        <taxon>Pseudomonadati</taxon>
        <taxon>Bacteroidota</taxon>
        <taxon>Flavobacteriia</taxon>
        <taxon>Flavobacteriales</taxon>
        <taxon>Flavobacteriaceae</taxon>
        <taxon>Ulvibacter</taxon>
    </lineage>
</organism>
<comment type="caution">
    <text evidence="1">The sequence shown here is derived from an EMBL/GenBank/DDBJ whole genome shotgun (WGS) entry which is preliminary data.</text>
</comment>
<dbReference type="AlphaFoldDB" id="A0A3L9Z7W5"/>
<dbReference type="PROSITE" id="PS51257">
    <property type="entry name" value="PROKAR_LIPOPROTEIN"/>
    <property type="match status" value="1"/>
</dbReference>
<name>A0A3L9Z7W5_9FLAO</name>
<evidence type="ECO:0000313" key="2">
    <source>
        <dbReference type="Proteomes" id="UP000271339"/>
    </source>
</evidence>
<keyword evidence="2" id="KW-1185">Reference proteome</keyword>
<evidence type="ECO:0000313" key="1">
    <source>
        <dbReference type="EMBL" id="RMA66375.1"/>
    </source>
</evidence>
<dbReference type="Proteomes" id="UP000271339">
    <property type="component" value="Unassembled WGS sequence"/>
</dbReference>
<protein>
    <submittedName>
        <fullName evidence="1">Uncharacterized protein</fullName>
    </submittedName>
</protein>
<sequence>MKKLLVLFCASILLMSCENTETNSPALQANVKSDFFKAFSASATMDSDDLSLTISGLTDNQGIVLFTEWRGQKTYKLGPGAKSYATFTDTEGTFYTTDSEGSSGEITITARSDHRQEIIGEFNFTAIRPGLDTVVVHNGFFYKVPFKYVDPIKD</sequence>
<dbReference type="InterPro" id="IPR046219">
    <property type="entry name" value="DUF6252"/>
</dbReference>